<accession>A0A1H1E993</accession>
<gene>
    <name evidence="1" type="ORF">SAMN04489742_2813</name>
</gene>
<keyword evidence="2" id="KW-1185">Reference proteome</keyword>
<evidence type="ECO:0000313" key="1">
    <source>
        <dbReference type="EMBL" id="SDQ85019.1"/>
    </source>
</evidence>
<reference evidence="1 2" key="1">
    <citation type="submission" date="2016-10" db="EMBL/GenBank/DDBJ databases">
        <authorList>
            <person name="de Groot N.N."/>
        </authorList>
    </citation>
    <scope>NUCLEOTIDE SEQUENCE [LARGE SCALE GENOMIC DNA]</scope>
    <source>
        <strain evidence="1 2">DSM 20117</strain>
    </source>
</reference>
<evidence type="ECO:0000313" key="2">
    <source>
        <dbReference type="Proteomes" id="UP000181917"/>
    </source>
</evidence>
<dbReference type="Proteomes" id="UP000181917">
    <property type="component" value="Unassembled WGS sequence"/>
</dbReference>
<dbReference type="EMBL" id="FNKH01000002">
    <property type="protein sequence ID" value="SDQ85019.1"/>
    <property type="molecule type" value="Genomic_DNA"/>
</dbReference>
<name>A0A1H1E993_9MICC</name>
<sequence length="81" mass="8935">MRHPLCTLCRLCNARGMDRADLEQAVRLATDTERAAAAEYRQEILASEADGSATLTPKGREWVIAYDELAAAQDALEADQR</sequence>
<organism evidence="1 2">
    <name type="scientific">Crystallibacter crystallopoietes</name>
    <dbReference type="NCBI Taxonomy" id="37928"/>
    <lineage>
        <taxon>Bacteria</taxon>
        <taxon>Bacillati</taxon>
        <taxon>Actinomycetota</taxon>
        <taxon>Actinomycetes</taxon>
        <taxon>Micrococcales</taxon>
        <taxon>Micrococcaceae</taxon>
        <taxon>Crystallibacter</taxon>
    </lineage>
</organism>
<dbReference type="STRING" id="37928.SAMN04489742_2813"/>
<dbReference type="AlphaFoldDB" id="A0A1H1E993"/>
<protein>
    <submittedName>
        <fullName evidence="1">Uncharacterized protein</fullName>
    </submittedName>
</protein>
<proteinExistence type="predicted"/>